<accession>A0A6J4VFA8</accession>
<organism evidence="1">
    <name type="scientific">uncultured Truepera sp</name>
    <dbReference type="NCBI Taxonomy" id="543023"/>
    <lineage>
        <taxon>Bacteria</taxon>
        <taxon>Thermotogati</taxon>
        <taxon>Deinococcota</taxon>
        <taxon>Deinococci</taxon>
        <taxon>Trueperales</taxon>
        <taxon>Trueperaceae</taxon>
        <taxon>Truepera</taxon>
        <taxon>environmental samples</taxon>
    </lineage>
</organism>
<evidence type="ECO:0000313" key="1">
    <source>
        <dbReference type="EMBL" id="CAA9577718.1"/>
    </source>
</evidence>
<protein>
    <submittedName>
        <fullName evidence="1">Uncharacterized protein</fullName>
    </submittedName>
</protein>
<dbReference type="EMBL" id="CADCWP010000210">
    <property type="protein sequence ID" value="CAA9577718.1"/>
    <property type="molecule type" value="Genomic_DNA"/>
</dbReference>
<sequence>MYLGRLKTTLAASRREHVVSSKALVLPKVVGSPEVVTWLRCSFAAFAALGVRLAPTDR</sequence>
<name>A0A6J4VFA8_9DEIN</name>
<gene>
    <name evidence="1" type="ORF">AVDCRST_MAG86-2376</name>
</gene>
<dbReference type="AlphaFoldDB" id="A0A6J4VFA8"/>
<proteinExistence type="predicted"/>
<reference evidence="1" key="1">
    <citation type="submission" date="2020-02" db="EMBL/GenBank/DDBJ databases">
        <authorList>
            <person name="Meier V. D."/>
        </authorList>
    </citation>
    <scope>NUCLEOTIDE SEQUENCE</scope>
    <source>
        <strain evidence="1">AVDCRST_MAG86</strain>
    </source>
</reference>